<gene>
    <name evidence="4" type="ORF">NW762_004626</name>
</gene>
<dbReference type="InterPro" id="IPR001138">
    <property type="entry name" value="Zn2Cys6_DnaBD"/>
</dbReference>
<organism evidence="4 5">
    <name type="scientific">Fusarium torreyae</name>
    <dbReference type="NCBI Taxonomy" id="1237075"/>
    <lineage>
        <taxon>Eukaryota</taxon>
        <taxon>Fungi</taxon>
        <taxon>Dikarya</taxon>
        <taxon>Ascomycota</taxon>
        <taxon>Pezizomycotina</taxon>
        <taxon>Sordariomycetes</taxon>
        <taxon>Hypocreomycetidae</taxon>
        <taxon>Hypocreales</taxon>
        <taxon>Nectriaceae</taxon>
        <taxon>Fusarium</taxon>
    </lineage>
</organism>
<name>A0A9W8VH40_9HYPO</name>
<dbReference type="GO" id="GO:0000981">
    <property type="term" value="F:DNA-binding transcription factor activity, RNA polymerase II-specific"/>
    <property type="evidence" value="ECO:0007669"/>
    <property type="project" value="InterPro"/>
</dbReference>
<dbReference type="CDD" id="cd00067">
    <property type="entry name" value="GAL4"/>
    <property type="match status" value="1"/>
</dbReference>
<keyword evidence="5" id="KW-1185">Reference proteome</keyword>
<feature type="compositionally biased region" description="Pro residues" evidence="2">
    <location>
        <begin position="159"/>
        <end position="170"/>
    </location>
</feature>
<dbReference type="CDD" id="cd12148">
    <property type="entry name" value="fungal_TF_MHR"/>
    <property type="match status" value="1"/>
</dbReference>
<dbReference type="Proteomes" id="UP001152049">
    <property type="component" value="Unassembled WGS sequence"/>
</dbReference>
<dbReference type="SMART" id="SM00066">
    <property type="entry name" value="GAL4"/>
    <property type="match status" value="1"/>
</dbReference>
<dbReference type="EMBL" id="JAOQAZ010000006">
    <property type="protein sequence ID" value="KAJ4265341.1"/>
    <property type="molecule type" value="Genomic_DNA"/>
</dbReference>
<protein>
    <recommendedName>
        <fullName evidence="3">Zn(2)-C6 fungal-type domain-containing protein</fullName>
    </recommendedName>
</protein>
<dbReference type="PROSITE" id="PS50048">
    <property type="entry name" value="ZN2_CY6_FUNGAL_2"/>
    <property type="match status" value="1"/>
</dbReference>
<evidence type="ECO:0000259" key="3">
    <source>
        <dbReference type="PROSITE" id="PS50048"/>
    </source>
</evidence>
<keyword evidence="1" id="KW-0539">Nucleus</keyword>
<dbReference type="InterPro" id="IPR036864">
    <property type="entry name" value="Zn2-C6_fun-type_DNA-bd_sf"/>
</dbReference>
<dbReference type="PANTHER" id="PTHR47256:SF1">
    <property type="entry name" value="ZN(II)2CYS6 TRANSCRIPTION FACTOR (EUROFUNG)"/>
    <property type="match status" value="1"/>
</dbReference>
<evidence type="ECO:0000313" key="5">
    <source>
        <dbReference type="Proteomes" id="UP001152049"/>
    </source>
</evidence>
<sequence length="558" mass="61159">MHTQQLRPLQPAKTSPADDEPSPGDSISSSLSSSVLAAVSRARKAGQVPACETCRKRKKKCDRGRPECANCIERGLQCTYPCGPGPAASSHQLERLAYVDQEPGALPELLKTLPYHDALELLNLLREMPRDTQPRAPTKSATSSSSPTPLRPLSSPSTPFSPPSWSPSPSPRQHNIVGSLLPPASCEMEFELMVRHPIAYPVLLPVMAGSLPLEELLVPRRSEAFGKSLLNDTKIFRYQESSNVSMTESNAAPGGSYAGLSHLTESQIHLLDQINISLWTSLPISNQAAVEAIALYLNNDYPVLPLFDADLFLRDLVHNKPYFCSRLLVAALLAWACQAYTPMHPEAAHYSSAFFADARAQWSQYGDRESITLSSVSALQLLCMTAITHGKDDLALEYLRKGLQVAQSMGLVNLAPGTELVDAWFSDYADWRRAASYVAWGAFNWASVFSLHYHKSELEFPPRLSMPGDVEAAIAAEEGGQTPLPVSVEIFKASSKLWTIFIAVTKAYYGQDGHTWLGQSNALGFAEDIYRQLLAWADELPLSLVRCPGNSHAILMLQ</sequence>
<evidence type="ECO:0000256" key="2">
    <source>
        <dbReference type="SAM" id="MobiDB-lite"/>
    </source>
</evidence>
<feature type="domain" description="Zn(2)-C6 fungal-type" evidence="3">
    <location>
        <begin position="50"/>
        <end position="80"/>
    </location>
</feature>
<comment type="caution">
    <text evidence="4">The sequence shown here is derived from an EMBL/GenBank/DDBJ whole genome shotgun (WGS) entry which is preliminary data.</text>
</comment>
<dbReference type="PANTHER" id="PTHR47256">
    <property type="entry name" value="ZN(II)2CYS6 TRANSCRIPTION FACTOR (EUROFUNG)-RELATED"/>
    <property type="match status" value="1"/>
</dbReference>
<dbReference type="Gene3D" id="4.10.240.10">
    <property type="entry name" value="Zn(2)-C6 fungal-type DNA-binding domain"/>
    <property type="match status" value="1"/>
</dbReference>
<evidence type="ECO:0000256" key="1">
    <source>
        <dbReference type="ARBA" id="ARBA00023242"/>
    </source>
</evidence>
<dbReference type="OrthoDB" id="10261408at2759"/>
<feature type="region of interest" description="Disordered" evidence="2">
    <location>
        <begin position="1"/>
        <end position="33"/>
    </location>
</feature>
<accession>A0A9W8VH40</accession>
<dbReference type="InterPro" id="IPR053187">
    <property type="entry name" value="Notoamide_regulator"/>
</dbReference>
<dbReference type="Pfam" id="PF00172">
    <property type="entry name" value="Zn_clus"/>
    <property type="match status" value="1"/>
</dbReference>
<feature type="region of interest" description="Disordered" evidence="2">
    <location>
        <begin position="128"/>
        <end position="172"/>
    </location>
</feature>
<evidence type="ECO:0000313" key="4">
    <source>
        <dbReference type="EMBL" id="KAJ4265341.1"/>
    </source>
</evidence>
<proteinExistence type="predicted"/>
<dbReference type="PROSITE" id="PS00463">
    <property type="entry name" value="ZN2_CY6_FUNGAL_1"/>
    <property type="match status" value="1"/>
</dbReference>
<dbReference type="SUPFAM" id="SSF57701">
    <property type="entry name" value="Zn2/Cys6 DNA-binding domain"/>
    <property type="match status" value="1"/>
</dbReference>
<feature type="compositionally biased region" description="Low complexity" evidence="2">
    <location>
        <begin position="134"/>
        <end position="158"/>
    </location>
</feature>
<reference evidence="4" key="1">
    <citation type="submission" date="2022-09" db="EMBL/GenBank/DDBJ databases">
        <title>Fusarium specimens isolated from Avocado Roots.</title>
        <authorList>
            <person name="Stajich J."/>
            <person name="Roper C."/>
            <person name="Heimlech-Rivalta G."/>
        </authorList>
    </citation>
    <scope>NUCLEOTIDE SEQUENCE</scope>
    <source>
        <strain evidence="4">CF00136</strain>
    </source>
</reference>
<dbReference type="GO" id="GO:0008270">
    <property type="term" value="F:zinc ion binding"/>
    <property type="evidence" value="ECO:0007669"/>
    <property type="project" value="InterPro"/>
</dbReference>
<dbReference type="AlphaFoldDB" id="A0A9W8VH40"/>